<evidence type="ECO:0000313" key="1">
    <source>
        <dbReference type="EMBL" id="PIL22884.1"/>
    </source>
</evidence>
<proteinExistence type="predicted"/>
<organism evidence="1 2">
    <name type="scientific">Ganoderma sinense ZZ0214-1</name>
    <dbReference type="NCBI Taxonomy" id="1077348"/>
    <lineage>
        <taxon>Eukaryota</taxon>
        <taxon>Fungi</taxon>
        <taxon>Dikarya</taxon>
        <taxon>Basidiomycota</taxon>
        <taxon>Agaricomycotina</taxon>
        <taxon>Agaricomycetes</taxon>
        <taxon>Polyporales</taxon>
        <taxon>Polyporaceae</taxon>
        <taxon>Ganoderma</taxon>
    </lineage>
</organism>
<reference evidence="1 2" key="1">
    <citation type="journal article" date="2015" name="Sci. Rep.">
        <title>Chromosome-level genome map provides insights into diverse defense mechanisms in the medicinal fungus Ganoderma sinense.</title>
        <authorList>
            <person name="Zhu Y."/>
            <person name="Xu J."/>
            <person name="Sun C."/>
            <person name="Zhou S."/>
            <person name="Xu H."/>
            <person name="Nelson D.R."/>
            <person name="Qian J."/>
            <person name="Song J."/>
            <person name="Luo H."/>
            <person name="Xiang L."/>
            <person name="Li Y."/>
            <person name="Xu Z."/>
            <person name="Ji A."/>
            <person name="Wang L."/>
            <person name="Lu S."/>
            <person name="Hayward A."/>
            <person name="Sun W."/>
            <person name="Li X."/>
            <person name="Schwartz D.C."/>
            <person name="Wang Y."/>
            <person name="Chen S."/>
        </authorList>
    </citation>
    <scope>NUCLEOTIDE SEQUENCE [LARGE SCALE GENOMIC DNA]</scope>
    <source>
        <strain evidence="1 2">ZZ0214-1</strain>
    </source>
</reference>
<sequence>MTGFFLECALRAHSFTRLEIYEAEAILSANALLPAAIAVLTTLRHLMLDSAGTVSAAMLRLFRSRLTCAEIVYSIANPPRALKDRNAAAILHRSEDSLRALTLEYPCTAADGPSYPNMRSLTLKYMDVPTTRHLVHAFPNLAILRFYDQYYESDLDVNFEDEDEDRLERKREANVAEQREHGSWGSLIGYKGPLSVLYGLGITCPVHFLVVHEEINVSMLRAVVADAHPSHLTVRITEVTYLLEKAKAFVRLCQRFEDNLYSLELNLCLSPGDWTLDMEAVMECICNALSAAPSVTAFKIELDWAVLTSSKMPADGVFIDSDGIIYNLAITTMAREYLNGLDADAVADRLFSASKSLKTIMVVLARTDEAVVTVKRGTPEDLEVFVMLEKSEF</sequence>
<gene>
    <name evidence="1" type="ORF">GSI_15580</name>
</gene>
<dbReference type="AlphaFoldDB" id="A0A2G8RMZ6"/>
<dbReference type="OrthoDB" id="2746429at2759"/>
<accession>A0A2G8RMZ6</accession>
<dbReference type="EMBL" id="AYKW01000069">
    <property type="protein sequence ID" value="PIL22884.1"/>
    <property type="molecule type" value="Genomic_DNA"/>
</dbReference>
<comment type="caution">
    <text evidence="1">The sequence shown here is derived from an EMBL/GenBank/DDBJ whole genome shotgun (WGS) entry which is preliminary data.</text>
</comment>
<dbReference type="Proteomes" id="UP000230002">
    <property type="component" value="Unassembled WGS sequence"/>
</dbReference>
<name>A0A2G8RMZ6_9APHY</name>
<keyword evidence="2" id="KW-1185">Reference proteome</keyword>
<protein>
    <submittedName>
        <fullName evidence="1">Uncharacterized protein</fullName>
    </submittedName>
</protein>
<evidence type="ECO:0000313" key="2">
    <source>
        <dbReference type="Proteomes" id="UP000230002"/>
    </source>
</evidence>